<organism evidence="1 2">
    <name type="scientific">Yinghuangia soli</name>
    <dbReference type="NCBI Taxonomy" id="2908204"/>
    <lineage>
        <taxon>Bacteria</taxon>
        <taxon>Bacillati</taxon>
        <taxon>Actinomycetota</taxon>
        <taxon>Actinomycetes</taxon>
        <taxon>Kitasatosporales</taxon>
        <taxon>Streptomycetaceae</taxon>
        <taxon>Yinghuangia</taxon>
    </lineage>
</organism>
<evidence type="ECO:0000313" key="1">
    <source>
        <dbReference type="EMBL" id="MCF2528525.1"/>
    </source>
</evidence>
<name>A0AA41U0J7_9ACTN</name>
<dbReference type="EMBL" id="JAKFHA010000007">
    <property type="protein sequence ID" value="MCF2528525.1"/>
    <property type="molecule type" value="Genomic_DNA"/>
</dbReference>
<protein>
    <submittedName>
        <fullName evidence="1">DUF2075 domain-containing protein</fullName>
    </submittedName>
</protein>
<accession>A0AA41U0J7</accession>
<sequence length="87" mass="9287">MAFDFRPTPAHAAAGADRAGTLGEGVAYYRRLRPGRLVVTGAPGAGKTVLALQLMLGLLEERRPEDPVPVRLPLASGNRIRCGRSSY</sequence>
<dbReference type="InterPro" id="IPR027417">
    <property type="entry name" value="P-loop_NTPase"/>
</dbReference>
<proteinExistence type="predicted"/>
<evidence type="ECO:0000313" key="2">
    <source>
        <dbReference type="Proteomes" id="UP001165378"/>
    </source>
</evidence>
<gene>
    <name evidence="1" type="ORF">LZ495_15030</name>
</gene>
<reference evidence="1" key="1">
    <citation type="submission" date="2022-01" db="EMBL/GenBank/DDBJ databases">
        <title>Genome-Based Taxonomic Classification of the Phylum Actinobacteria.</title>
        <authorList>
            <person name="Gao Y."/>
        </authorList>
    </citation>
    <scope>NUCLEOTIDE SEQUENCE</scope>
    <source>
        <strain evidence="1">KLBMP 8922</strain>
    </source>
</reference>
<keyword evidence="2" id="KW-1185">Reference proteome</keyword>
<dbReference type="Proteomes" id="UP001165378">
    <property type="component" value="Unassembled WGS sequence"/>
</dbReference>
<dbReference type="SUPFAM" id="SSF52540">
    <property type="entry name" value="P-loop containing nucleoside triphosphate hydrolases"/>
    <property type="match status" value="1"/>
</dbReference>
<comment type="caution">
    <text evidence="1">The sequence shown here is derived from an EMBL/GenBank/DDBJ whole genome shotgun (WGS) entry which is preliminary data.</text>
</comment>
<dbReference type="AlphaFoldDB" id="A0AA41U0J7"/>
<dbReference type="RefSeq" id="WP_235052693.1">
    <property type="nucleotide sequence ID" value="NZ_JAKFHA010000007.1"/>
</dbReference>